<proteinExistence type="predicted"/>
<comment type="caution">
    <text evidence="1">The sequence shown here is derived from an EMBL/GenBank/DDBJ whole genome shotgun (WGS) entry which is preliminary data.</text>
</comment>
<organism evidence="1 2">
    <name type="scientific">Paraglaciecola agarilytica NO2</name>
    <dbReference type="NCBI Taxonomy" id="1125747"/>
    <lineage>
        <taxon>Bacteria</taxon>
        <taxon>Pseudomonadati</taxon>
        <taxon>Pseudomonadota</taxon>
        <taxon>Gammaproteobacteria</taxon>
        <taxon>Alteromonadales</taxon>
        <taxon>Alteromonadaceae</taxon>
        <taxon>Paraglaciecola</taxon>
    </lineage>
</organism>
<evidence type="ECO:0000313" key="2">
    <source>
        <dbReference type="Proteomes" id="UP000008372"/>
    </source>
</evidence>
<evidence type="ECO:0000313" key="1">
    <source>
        <dbReference type="EMBL" id="GAC05641.1"/>
    </source>
</evidence>
<gene>
    <name evidence="1" type="ORF">GAGA_2802</name>
</gene>
<keyword evidence="2" id="KW-1185">Reference proteome</keyword>
<protein>
    <submittedName>
        <fullName evidence="1">Uncharacterized protein</fullName>
    </submittedName>
</protein>
<name>A0ABQ0I8D1_9ALTE</name>
<sequence length="53" mass="5950">MMPSIFYQDTHDKDAALLIKILPSTDGFPLTWAGGNSYNQPCTTYSEFSIKSF</sequence>
<dbReference type="EMBL" id="BAEK01000041">
    <property type="protein sequence ID" value="GAC05641.1"/>
    <property type="molecule type" value="Genomic_DNA"/>
</dbReference>
<reference evidence="1 2" key="1">
    <citation type="journal article" date="2014" name="Environ. Microbiol.">
        <title>Comparative genomics of the marine bacterial genus Glaciecola reveals the high degree of genomic diversity and genomic characteristic for cold adaptation.</title>
        <authorList>
            <person name="Qin Q.L."/>
            <person name="Xie B.B."/>
            <person name="Yu Y."/>
            <person name="Shu Y.L."/>
            <person name="Rong J.C."/>
            <person name="Zhang Y.J."/>
            <person name="Zhao D.L."/>
            <person name="Chen X.L."/>
            <person name="Zhang X.Y."/>
            <person name="Chen B."/>
            <person name="Zhou B.C."/>
            <person name="Zhang Y.Z."/>
        </authorList>
    </citation>
    <scope>NUCLEOTIDE SEQUENCE [LARGE SCALE GENOMIC DNA]</scope>
    <source>
        <strain evidence="1 2">NO2</strain>
    </source>
</reference>
<accession>A0ABQ0I8D1</accession>
<dbReference type="Proteomes" id="UP000008372">
    <property type="component" value="Unassembled WGS sequence"/>
</dbReference>